<accession>A0A7S0ZRU8</accession>
<organism evidence="2">
    <name type="scientific">Noctiluca scintillans</name>
    <name type="common">Sea sparkle</name>
    <name type="synonym">Red tide dinoflagellate</name>
    <dbReference type="NCBI Taxonomy" id="2966"/>
    <lineage>
        <taxon>Eukaryota</taxon>
        <taxon>Sar</taxon>
        <taxon>Alveolata</taxon>
        <taxon>Dinophyceae</taxon>
        <taxon>Noctilucales</taxon>
        <taxon>Noctilucaceae</taxon>
        <taxon>Noctiluca</taxon>
    </lineage>
</organism>
<sequence>MAWSGAPRAPVLFSLNMGQTVYARRTPCAVELVCHASLDVPWAPREPDQMEVPIRLLLLGDKCAAESCSKEAHPSDRVVSESAPPLPTPSLSHGTTADELEDV</sequence>
<dbReference type="AlphaFoldDB" id="A0A7S0ZRU8"/>
<name>A0A7S0ZRU8_NOCSC</name>
<protein>
    <submittedName>
        <fullName evidence="2">Uncharacterized protein</fullName>
    </submittedName>
</protein>
<feature type="compositionally biased region" description="Basic and acidic residues" evidence="1">
    <location>
        <begin position="70"/>
        <end position="79"/>
    </location>
</feature>
<dbReference type="EMBL" id="HBFQ01006439">
    <property type="protein sequence ID" value="CAD8830217.1"/>
    <property type="molecule type" value="Transcribed_RNA"/>
</dbReference>
<gene>
    <name evidence="2" type="ORF">NSCI0253_LOCUS4563</name>
</gene>
<reference evidence="2" key="1">
    <citation type="submission" date="2021-01" db="EMBL/GenBank/DDBJ databases">
        <authorList>
            <person name="Corre E."/>
            <person name="Pelletier E."/>
            <person name="Niang G."/>
            <person name="Scheremetjew M."/>
            <person name="Finn R."/>
            <person name="Kale V."/>
            <person name="Holt S."/>
            <person name="Cochrane G."/>
            <person name="Meng A."/>
            <person name="Brown T."/>
            <person name="Cohen L."/>
        </authorList>
    </citation>
    <scope>NUCLEOTIDE SEQUENCE</scope>
</reference>
<proteinExistence type="predicted"/>
<evidence type="ECO:0000313" key="2">
    <source>
        <dbReference type="EMBL" id="CAD8830217.1"/>
    </source>
</evidence>
<feature type="region of interest" description="Disordered" evidence="1">
    <location>
        <begin position="70"/>
        <end position="103"/>
    </location>
</feature>
<evidence type="ECO:0000256" key="1">
    <source>
        <dbReference type="SAM" id="MobiDB-lite"/>
    </source>
</evidence>